<organism evidence="7 8">
    <name type="scientific">Oleiphilus messinensis</name>
    <dbReference type="NCBI Taxonomy" id="141451"/>
    <lineage>
        <taxon>Bacteria</taxon>
        <taxon>Pseudomonadati</taxon>
        <taxon>Pseudomonadota</taxon>
        <taxon>Gammaproteobacteria</taxon>
        <taxon>Oceanospirillales</taxon>
        <taxon>Oleiphilaceae</taxon>
        <taxon>Oleiphilus</taxon>
    </lineage>
</organism>
<evidence type="ECO:0000256" key="4">
    <source>
        <dbReference type="ARBA" id="ARBA00023186"/>
    </source>
</evidence>
<dbReference type="GO" id="GO:0044183">
    <property type="term" value="F:protein folding chaperone"/>
    <property type="evidence" value="ECO:0007669"/>
    <property type="project" value="TreeGrafter"/>
</dbReference>
<dbReference type="InterPro" id="IPR023212">
    <property type="entry name" value="Hsp33_helix_hairpin_bin_dom_sf"/>
</dbReference>
<evidence type="ECO:0000256" key="2">
    <source>
        <dbReference type="ARBA" id="ARBA00022833"/>
    </source>
</evidence>
<dbReference type="NCBIfam" id="NF001033">
    <property type="entry name" value="PRK00114.1"/>
    <property type="match status" value="1"/>
</dbReference>
<evidence type="ECO:0000256" key="3">
    <source>
        <dbReference type="ARBA" id="ARBA00023157"/>
    </source>
</evidence>
<dbReference type="PANTHER" id="PTHR30111">
    <property type="entry name" value="33 KDA CHAPERONIN"/>
    <property type="match status" value="1"/>
</dbReference>
<keyword evidence="5 6" id="KW-0676">Redox-active center</keyword>
<dbReference type="KEGG" id="ome:OLMES_0334"/>
<evidence type="ECO:0000313" key="8">
    <source>
        <dbReference type="Proteomes" id="UP000196027"/>
    </source>
</evidence>
<dbReference type="CDD" id="cd00498">
    <property type="entry name" value="Hsp33"/>
    <property type="match status" value="1"/>
</dbReference>
<gene>
    <name evidence="6" type="primary">hslO</name>
    <name evidence="7" type="ORF">OLMES_0334</name>
</gene>
<dbReference type="Gene3D" id="3.90.1280.10">
    <property type="entry name" value="HSP33 redox switch-like"/>
    <property type="match status" value="1"/>
</dbReference>
<dbReference type="GO" id="GO:0051082">
    <property type="term" value="F:unfolded protein binding"/>
    <property type="evidence" value="ECO:0007669"/>
    <property type="project" value="UniProtKB-UniRule"/>
</dbReference>
<dbReference type="OrthoDB" id="9793753at2"/>
<dbReference type="GO" id="GO:0042026">
    <property type="term" value="P:protein refolding"/>
    <property type="evidence" value="ECO:0007669"/>
    <property type="project" value="TreeGrafter"/>
</dbReference>
<dbReference type="PANTHER" id="PTHR30111:SF1">
    <property type="entry name" value="33 KDA CHAPERONIN"/>
    <property type="match status" value="1"/>
</dbReference>
<evidence type="ECO:0000256" key="5">
    <source>
        <dbReference type="ARBA" id="ARBA00023284"/>
    </source>
</evidence>
<dbReference type="PIRSF" id="PIRSF005261">
    <property type="entry name" value="Heat_shock_Hsp33"/>
    <property type="match status" value="1"/>
</dbReference>
<comment type="subcellular location">
    <subcellularLocation>
        <location evidence="6">Cytoplasm</location>
    </subcellularLocation>
</comment>
<reference evidence="7 8" key="1">
    <citation type="submission" date="2017-05" db="EMBL/GenBank/DDBJ databases">
        <title>Genomic insights into alkan degradation activity of Oleiphilus messinensis.</title>
        <authorList>
            <person name="Kozyavkin S.A."/>
            <person name="Slesarev A.I."/>
            <person name="Golyshin P.N."/>
            <person name="Korzhenkov A."/>
            <person name="Golyshina O.N."/>
            <person name="Toshchakov S.V."/>
        </authorList>
    </citation>
    <scope>NUCLEOTIDE SEQUENCE [LARGE SCALE GENOMIC DNA]</scope>
    <source>
        <strain evidence="7 8">ME102</strain>
    </source>
</reference>
<evidence type="ECO:0000256" key="1">
    <source>
        <dbReference type="ARBA" id="ARBA00022490"/>
    </source>
</evidence>
<keyword evidence="3 6" id="KW-1015">Disulfide bond</keyword>
<dbReference type="Proteomes" id="UP000196027">
    <property type="component" value="Chromosome"/>
</dbReference>
<dbReference type="InterPro" id="IPR000397">
    <property type="entry name" value="Heat_shock_Hsp33"/>
</dbReference>
<dbReference type="Pfam" id="PF01430">
    <property type="entry name" value="HSP33"/>
    <property type="match status" value="1"/>
</dbReference>
<dbReference type="HAMAP" id="MF_00117">
    <property type="entry name" value="HslO"/>
    <property type="match status" value="1"/>
</dbReference>
<dbReference type="RefSeq" id="WP_087459642.1">
    <property type="nucleotide sequence ID" value="NZ_CP021425.1"/>
</dbReference>
<dbReference type="Gene3D" id="3.55.30.10">
    <property type="entry name" value="Hsp33 domain"/>
    <property type="match status" value="1"/>
</dbReference>
<dbReference type="AlphaFoldDB" id="A0A1Y0I2F5"/>
<keyword evidence="7" id="KW-0346">Stress response</keyword>
<proteinExistence type="inferred from homology"/>
<feature type="disulfide bond" description="Redox-active" evidence="6">
    <location>
        <begin position="259"/>
        <end position="262"/>
    </location>
</feature>
<dbReference type="EMBL" id="CP021425">
    <property type="protein sequence ID" value="ARU54440.1"/>
    <property type="molecule type" value="Genomic_DNA"/>
</dbReference>
<keyword evidence="4 6" id="KW-0143">Chaperone</keyword>
<dbReference type="SUPFAM" id="SSF64397">
    <property type="entry name" value="Hsp33 domain"/>
    <property type="match status" value="1"/>
</dbReference>
<comment type="function">
    <text evidence="6">Redox regulated molecular chaperone. Protects both thermally unfolding and oxidatively damaged proteins from irreversible aggregation. Plays an important role in the bacterial defense system toward oxidative stress.</text>
</comment>
<feature type="disulfide bond" description="Redox-active" evidence="6">
    <location>
        <begin position="226"/>
        <end position="228"/>
    </location>
</feature>
<name>A0A1Y0I2F5_9GAMM</name>
<keyword evidence="8" id="KW-1185">Reference proteome</keyword>
<dbReference type="InterPro" id="IPR016154">
    <property type="entry name" value="Heat_shock_Hsp33_C"/>
</dbReference>
<accession>A0A1Y0I2F5</accession>
<keyword evidence="1 6" id="KW-0963">Cytoplasm</keyword>
<protein>
    <recommendedName>
        <fullName evidence="6">33 kDa chaperonin</fullName>
    </recommendedName>
    <alternativeName>
        <fullName evidence="6">Heat shock protein 33 homolog</fullName>
        <shortName evidence="6">HSP33</shortName>
    </alternativeName>
</protein>
<dbReference type="SUPFAM" id="SSF118352">
    <property type="entry name" value="HSP33 redox switch-like"/>
    <property type="match status" value="1"/>
</dbReference>
<comment type="similarity">
    <text evidence="6">Belongs to the HSP33 family.</text>
</comment>
<dbReference type="Gene3D" id="1.10.287.480">
    <property type="entry name" value="helix hairpin bin"/>
    <property type="match status" value="1"/>
</dbReference>
<evidence type="ECO:0000313" key="7">
    <source>
        <dbReference type="EMBL" id="ARU54440.1"/>
    </source>
</evidence>
<evidence type="ECO:0000256" key="6">
    <source>
        <dbReference type="HAMAP-Rule" id="MF_00117"/>
    </source>
</evidence>
<keyword evidence="2 6" id="KW-0862">Zinc</keyword>
<sequence>MNEHDLFHRFIFEEHEIRGELVRLEQSFIDAFAQSDYPEAVQTLLGEALAASVLLSGTLKFDGILSLQARGNGPVTLLMAECTHYRKVRAIAQYQNIPETVSSIQEQLGQGQLVITIDPEKGQRYQGIIPMEKPDLSSCLEDYFTQSEQLETTILLFCDETGAAGMLLQKLPGYREDDETWNRLETLARSITFEELRSLPAEQILHRLFHEEDVRLFPGEAVSFECSCSKARCTAAIEALGSDDAYTLVAEQGTITIDCQFCAETYTFKKEELDTIFHTPPLH</sequence>
<dbReference type="InterPro" id="IPR016153">
    <property type="entry name" value="Heat_shock_Hsp33_N"/>
</dbReference>
<comment type="PTM">
    <text evidence="6">Under oxidizing conditions two disulfide bonds are formed involving the reactive cysteines. Under reducing conditions zinc is bound to the reactive cysteines and the protein is inactive.</text>
</comment>
<dbReference type="GO" id="GO:0005737">
    <property type="term" value="C:cytoplasm"/>
    <property type="evidence" value="ECO:0007669"/>
    <property type="project" value="UniProtKB-SubCell"/>
</dbReference>